<organism evidence="3 4">
    <name type="scientific">Dysgonomonas alginatilytica</name>
    <dbReference type="NCBI Taxonomy" id="1605892"/>
    <lineage>
        <taxon>Bacteria</taxon>
        <taxon>Pseudomonadati</taxon>
        <taxon>Bacteroidota</taxon>
        <taxon>Bacteroidia</taxon>
        <taxon>Bacteroidales</taxon>
        <taxon>Dysgonomonadaceae</taxon>
        <taxon>Dysgonomonas</taxon>
    </lineage>
</organism>
<keyword evidence="4" id="KW-1185">Reference proteome</keyword>
<protein>
    <submittedName>
        <fullName evidence="3">PKD domain-containing protein</fullName>
    </submittedName>
</protein>
<accession>A0A2V3PHV4</accession>
<dbReference type="AlphaFoldDB" id="A0A2V3PHV4"/>
<dbReference type="SUPFAM" id="SSF49299">
    <property type="entry name" value="PKD domain"/>
    <property type="match status" value="1"/>
</dbReference>
<proteinExistence type="predicted"/>
<comment type="caution">
    <text evidence="3">The sequence shown here is derived from an EMBL/GenBank/DDBJ whole genome shotgun (WGS) entry which is preliminary data.</text>
</comment>
<evidence type="ECO:0000313" key="3">
    <source>
        <dbReference type="EMBL" id="PXV58842.1"/>
    </source>
</evidence>
<feature type="domain" description="PKD" evidence="2">
    <location>
        <begin position="431"/>
        <end position="492"/>
    </location>
</feature>
<dbReference type="Proteomes" id="UP000247973">
    <property type="component" value="Unassembled WGS sequence"/>
</dbReference>
<dbReference type="InterPro" id="IPR013783">
    <property type="entry name" value="Ig-like_fold"/>
</dbReference>
<evidence type="ECO:0000259" key="2">
    <source>
        <dbReference type="PROSITE" id="PS50093"/>
    </source>
</evidence>
<dbReference type="InterPro" id="IPR035986">
    <property type="entry name" value="PKD_dom_sf"/>
</dbReference>
<dbReference type="Gene3D" id="2.60.40.10">
    <property type="entry name" value="Immunoglobulins"/>
    <property type="match status" value="1"/>
</dbReference>
<evidence type="ECO:0000256" key="1">
    <source>
        <dbReference type="SAM" id="SignalP"/>
    </source>
</evidence>
<name>A0A2V3PHV4_9BACT</name>
<gene>
    <name evidence="3" type="ORF">CLV62_14322</name>
</gene>
<sequence>MKKILLLILVAITSFQIQAQKEMNNWTFGTRVGLTWNTPRSVLLNGIEGTSDATLTGLPTTFRPGLNTYEGCFTISDSDGNLLFYSDGEKVWDKTHKIMPNGLGLTGDMSSAQSGIIFPYPGSKTKYVAVTLGVHDKNFPNTAYYSVIDMSLRENLGDVVATEKNIELPNGVGAISESCTATLAADGSYWIIAPGRGNPTQLNAWKFTKAGIAADPVVTIIPFETIVETEGVGAYGYIKVSHDNKYFAWGGPIIEKNITKLDNYKAIIVGNFDDVTGKFSNIRKIPNPGSTYGVEFSPSLKYLFTGGTDVFRAYDLKELVAGTTTSPLREIATTISDPLGVFYTPQMATDNRLYILTDSSISGGGLALIDNPDEDPSIWKIYRIPKNFFPTGAESMNPQLGLPSFMSSWFAGKGKVQRFHCTGNSHNYGITVEMSGTPSLLPVRLEWDFGDGTTKVNQPIVTGTNSYELPHSYLLPGKYVITVTPYRASGTALDPIAIVANTVDCVFQTNRMIRTDLLNSAQQKK</sequence>
<dbReference type="EMBL" id="QICL01000043">
    <property type="protein sequence ID" value="PXV58842.1"/>
    <property type="molecule type" value="Genomic_DNA"/>
</dbReference>
<evidence type="ECO:0000313" key="4">
    <source>
        <dbReference type="Proteomes" id="UP000247973"/>
    </source>
</evidence>
<reference evidence="3 4" key="1">
    <citation type="submission" date="2018-03" db="EMBL/GenBank/DDBJ databases">
        <title>Genomic Encyclopedia of Archaeal and Bacterial Type Strains, Phase II (KMG-II): from individual species to whole genera.</title>
        <authorList>
            <person name="Goeker M."/>
        </authorList>
    </citation>
    <scope>NUCLEOTIDE SEQUENCE [LARGE SCALE GENOMIC DNA]</scope>
    <source>
        <strain evidence="3 4">DSM 100214</strain>
    </source>
</reference>
<dbReference type="InterPro" id="IPR000601">
    <property type="entry name" value="PKD_dom"/>
</dbReference>
<keyword evidence="1" id="KW-0732">Signal</keyword>
<dbReference type="SUPFAM" id="SSF82171">
    <property type="entry name" value="DPP6 N-terminal domain-like"/>
    <property type="match status" value="1"/>
</dbReference>
<feature type="chain" id="PRO_5015858402" evidence="1">
    <location>
        <begin position="20"/>
        <end position="525"/>
    </location>
</feature>
<dbReference type="PROSITE" id="PS50093">
    <property type="entry name" value="PKD"/>
    <property type="match status" value="1"/>
</dbReference>
<dbReference type="CDD" id="cd00146">
    <property type="entry name" value="PKD"/>
    <property type="match status" value="1"/>
</dbReference>
<dbReference type="OrthoDB" id="993841at2"/>
<dbReference type="RefSeq" id="WP_110312535.1">
    <property type="nucleotide sequence ID" value="NZ_QICL01000043.1"/>
</dbReference>
<feature type="signal peptide" evidence="1">
    <location>
        <begin position="1"/>
        <end position="19"/>
    </location>
</feature>